<dbReference type="SUPFAM" id="SSF56112">
    <property type="entry name" value="Protein kinase-like (PK-like)"/>
    <property type="match status" value="1"/>
</dbReference>
<dbReference type="EMBL" id="CP036261">
    <property type="protein sequence ID" value="QDS87112.1"/>
    <property type="molecule type" value="Genomic_DNA"/>
</dbReference>
<evidence type="ECO:0000313" key="11">
    <source>
        <dbReference type="Proteomes" id="UP000319557"/>
    </source>
</evidence>
<keyword evidence="2" id="KW-0723">Serine/threonine-protein kinase</keyword>
<protein>
    <recommendedName>
        <fullName evidence="1">non-specific serine/threonine protein kinase</fullName>
        <ecNumber evidence="1">2.7.11.1</ecNumber>
    </recommendedName>
</protein>
<name>A0A517LWX3_9BACT</name>
<dbReference type="GO" id="GO:0005524">
    <property type="term" value="F:ATP binding"/>
    <property type="evidence" value="ECO:0007669"/>
    <property type="project" value="UniProtKB-UniRule"/>
</dbReference>
<accession>A0A517LWX3</accession>
<evidence type="ECO:0000256" key="4">
    <source>
        <dbReference type="ARBA" id="ARBA00022741"/>
    </source>
</evidence>
<dbReference type="Gene3D" id="1.10.510.10">
    <property type="entry name" value="Transferase(Phosphotransferase) domain 1"/>
    <property type="match status" value="1"/>
</dbReference>
<organism evidence="10 11">
    <name type="scientific">Rosistilla ulvae</name>
    <dbReference type="NCBI Taxonomy" id="1930277"/>
    <lineage>
        <taxon>Bacteria</taxon>
        <taxon>Pseudomonadati</taxon>
        <taxon>Planctomycetota</taxon>
        <taxon>Planctomycetia</taxon>
        <taxon>Pirellulales</taxon>
        <taxon>Pirellulaceae</taxon>
        <taxon>Rosistilla</taxon>
    </lineage>
</organism>
<keyword evidence="6 7" id="KW-0067">ATP-binding</keyword>
<dbReference type="CDD" id="cd14014">
    <property type="entry name" value="STKc_PknB_like"/>
    <property type="match status" value="1"/>
</dbReference>
<feature type="compositionally biased region" description="Polar residues" evidence="8">
    <location>
        <begin position="1"/>
        <end position="12"/>
    </location>
</feature>
<dbReference type="Gene3D" id="3.30.200.20">
    <property type="entry name" value="Phosphorylase Kinase, domain 1"/>
    <property type="match status" value="1"/>
</dbReference>
<evidence type="ECO:0000256" key="5">
    <source>
        <dbReference type="ARBA" id="ARBA00022777"/>
    </source>
</evidence>
<evidence type="ECO:0000256" key="1">
    <source>
        <dbReference type="ARBA" id="ARBA00012513"/>
    </source>
</evidence>
<dbReference type="PROSITE" id="PS50011">
    <property type="entry name" value="PROTEIN_KINASE_DOM"/>
    <property type="match status" value="1"/>
</dbReference>
<evidence type="ECO:0000256" key="7">
    <source>
        <dbReference type="PROSITE-ProRule" id="PRU10141"/>
    </source>
</evidence>
<evidence type="ECO:0000313" key="10">
    <source>
        <dbReference type="EMBL" id="QDS87112.1"/>
    </source>
</evidence>
<dbReference type="EC" id="2.7.11.1" evidence="1"/>
<dbReference type="PANTHER" id="PTHR43289:SF6">
    <property type="entry name" value="SERINE_THREONINE-PROTEIN KINASE NEKL-3"/>
    <property type="match status" value="1"/>
</dbReference>
<evidence type="ECO:0000259" key="9">
    <source>
        <dbReference type="PROSITE" id="PS50011"/>
    </source>
</evidence>
<feature type="binding site" evidence="7">
    <location>
        <position position="119"/>
    </location>
    <ligand>
        <name>ATP</name>
        <dbReference type="ChEBI" id="CHEBI:30616"/>
    </ligand>
</feature>
<dbReference type="KEGG" id="ruv:EC9_12880"/>
<dbReference type="InterPro" id="IPR017441">
    <property type="entry name" value="Protein_kinase_ATP_BS"/>
</dbReference>
<dbReference type="OrthoDB" id="6111975at2"/>
<keyword evidence="5 10" id="KW-0418">Kinase</keyword>
<dbReference type="InterPro" id="IPR008271">
    <property type="entry name" value="Ser/Thr_kinase_AS"/>
</dbReference>
<dbReference type="InterPro" id="IPR011009">
    <property type="entry name" value="Kinase-like_dom_sf"/>
</dbReference>
<sequence>MSEFSTQRTTQLPLDGGFDTDAPTVRRLADASDGSESGVVPAAIGHGSSRVESAQTVIRRSGGQLPPPPSEQATPAEVAKVLEGAELGNFRLQCLIGGGGMGAVFRAADTRLDRTVAIKVIPRVGEDPDLLRRFKNEAQSAAKLDHPNIARVYDVGQENGWHYIVFEHIDGINLRDLVAQEGVLSIDDAVYYTRQVAEALEHANERGVVHRDIKPSNVLVTSSGQVKLVDMGLARSQHVEVTDDMTASGVTLGTFDYISPEQARDPREADVRSDLYSLGCTLYFILVGRPPFPGGSIVQKLMNHGNAAPPNPAVFRPEIHPDLTAIIHKLLAKKPSDRYPRPADAIADLHHLSKQLGLTRSAAMGTTSVPTPSVWPSLLQQHLPWIVAVSLLLLSTVWIQMMSAGESDLQIPRPDELRARPQSIAGAVASTETPSATSSETNEGAGNSPTAVDAEAARQRLAAAELKDATNDPPPVPWTTLIVNPSARADDPRAVTTLLDALEKAKSNTTIDTIELRADELEVAQLRIPRSGLKIRVAEGFAGMVILKDDAMPSMEPPIKIVTGGNGIAFEGIHFFWQTGSARDGGAVFGLTGQSKEKIELSDCSITIDNLARRGDVYAFQVKSNGVEPTPNRQPTATSAGLLVWLKLKNCVFRGQMTLIGMDSASRLDVEWSNGLLATTGRFLETGGAAKASFAMEQIKIKLDHVTAHCDDGFARVQLSPSASFPVTLNRSSNSCTFVSSPESRQFEVAGLNDLQATAAQCLSMQGKSNAYQLDEDRMGVIYRASDTQGDSLEYGWTDLNDEASWFAGFEEERPKSTVIWSDIFPRGKPVHTHVPRDYLQDGVLPPGFDPATIPKLPMPTKSL</sequence>
<dbReference type="RefSeq" id="WP_145343273.1">
    <property type="nucleotide sequence ID" value="NZ_CP036261.1"/>
</dbReference>
<feature type="domain" description="Protein kinase" evidence="9">
    <location>
        <begin position="90"/>
        <end position="353"/>
    </location>
</feature>
<evidence type="ECO:0000256" key="3">
    <source>
        <dbReference type="ARBA" id="ARBA00022679"/>
    </source>
</evidence>
<evidence type="ECO:0000256" key="6">
    <source>
        <dbReference type="ARBA" id="ARBA00022840"/>
    </source>
</evidence>
<feature type="region of interest" description="Disordered" evidence="8">
    <location>
        <begin position="1"/>
        <end position="23"/>
    </location>
</feature>
<dbReference type="FunFam" id="1.10.510.10:FF:000021">
    <property type="entry name" value="Serine/threonine protein kinase"/>
    <property type="match status" value="1"/>
</dbReference>
<feature type="compositionally biased region" description="Low complexity" evidence="8">
    <location>
        <begin position="429"/>
        <end position="441"/>
    </location>
</feature>
<dbReference type="SMART" id="SM00220">
    <property type="entry name" value="S_TKc"/>
    <property type="match status" value="1"/>
</dbReference>
<proteinExistence type="predicted"/>
<keyword evidence="11" id="KW-1185">Reference proteome</keyword>
<dbReference type="PANTHER" id="PTHR43289">
    <property type="entry name" value="MITOGEN-ACTIVATED PROTEIN KINASE KINASE KINASE 20-RELATED"/>
    <property type="match status" value="1"/>
</dbReference>
<dbReference type="Pfam" id="PF00069">
    <property type="entry name" value="Pkinase"/>
    <property type="match status" value="1"/>
</dbReference>
<reference evidence="10 11" key="1">
    <citation type="submission" date="2019-02" db="EMBL/GenBank/DDBJ databases">
        <title>Deep-cultivation of Planctomycetes and their phenomic and genomic characterization uncovers novel biology.</title>
        <authorList>
            <person name="Wiegand S."/>
            <person name="Jogler M."/>
            <person name="Boedeker C."/>
            <person name="Pinto D."/>
            <person name="Vollmers J."/>
            <person name="Rivas-Marin E."/>
            <person name="Kohn T."/>
            <person name="Peeters S.H."/>
            <person name="Heuer A."/>
            <person name="Rast P."/>
            <person name="Oberbeckmann S."/>
            <person name="Bunk B."/>
            <person name="Jeske O."/>
            <person name="Meyerdierks A."/>
            <person name="Storesund J.E."/>
            <person name="Kallscheuer N."/>
            <person name="Luecker S."/>
            <person name="Lage O.M."/>
            <person name="Pohl T."/>
            <person name="Merkel B.J."/>
            <person name="Hornburger P."/>
            <person name="Mueller R.-W."/>
            <person name="Bruemmer F."/>
            <person name="Labrenz M."/>
            <person name="Spormann A.M."/>
            <person name="Op den Camp H."/>
            <person name="Overmann J."/>
            <person name="Amann R."/>
            <person name="Jetten M.S.M."/>
            <person name="Mascher T."/>
            <person name="Medema M.H."/>
            <person name="Devos D.P."/>
            <person name="Kaster A.-K."/>
            <person name="Ovreas L."/>
            <person name="Rohde M."/>
            <person name="Galperin M.Y."/>
            <person name="Jogler C."/>
        </authorList>
    </citation>
    <scope>NUCLEOTIDE SEQUENCE [LARGE SCALE GENOMIC DNA]</scope>
    <source>
        <strain evidence="10 11">EC9</strain>
    </source>
</reference>
<dbReference type="PROSITE" id="PS00108">
    <property type="entry name" value="PROTEIN_KINASE_ST"/>
    <property type="match status" value="1"/>
</dbReference>
<feature type="region of interest" description="Disordered" evidence="8">
    <location>
        <begin position="426"/>
        <end position="453"/>
    </location>
</feature>
<dbReference type="GO" id="GO:0004674">
    <property type="term" value="F:protein serine/threonine kinase activity"/>
    <property type="evidence" value="ECO:0007669"/>
    <property type="project" value="UniProtKB-KW"/>
</dbReference>
<dbReference type="PROSITE" id="PS00107">
    <property type="entry name" value="PROTEIN_KINASE_ATP"/>
    <property type="match status" value="1"/>
</dbReference>
<evidence type="ECO:0000256" key="2">
    <source>
        <dbReference type="ARBA" id="ARBA00022527"/>
    </source>
</evidence>
<dbReference type="AlphaFoldDB" id="A0A517LWX3"/>
<gene>
    <name evidence="10" type="primary">pknB_6</name>
    <name evidence="10" type="ORF">EC9_12880</name>
</gene>
<dbReference type="InterPro" id="IPR000719">
    <property type="entry name" value="Prot_kinase_dom"/>
</dbReference>
<dbReference type="Proteomes" id="UP000319557">
    <property type="component" value="Chromosome"/>
</dbReference>
<keyword evidence="4 7" id="KW-0547">Nucleotide-binding</keyword>
<keyword evidence="3 10" id="KW-0808">Transferase</keyword>
<evidence type="ECO:0000256" key="8">
    <source>
        <dbReference type="SAM" id="MobiDB-lite"/>
    </source>
</evidence>